<dbReference type="InterPro" id="IPR041378">
    <property type="entry name" value="S-layer_SbsC_C"/>
</dbReference>
<gene>
    <name evidence="4" type="ORF">E0Y62_00155</name>
</gene>
<feature type="signal peptide" evidence="2">
    <location>
        <begin position="1"/>
        <end position="22"/>
    </location>
</feature>
<comment type="caution">
    <text evidence="4">The sequence shown here is derived from an EMBL/GenBank/DDBJ whole genome shotgun (WGS) entry which is preliminary data.</text>
</comment>
<feature type="chain" id="PRO_5039296467" description="SbsC C-terminal domain-containing protein" evidence="2">
    <location>
        <begin position="23"/>
        <end position="776"/>
    </location>
</feature>
<dbReference type="Pfam" id="PF18058">
    <property type="entry name" value="SbsC_C"/>
    <property type="match status" value="1"/>
</dbReference>
<proteinExistence type="predicted"/>
<dbReference type="EMBL" id="SJTH01000001">
    <property type="protein sequence ID" value="TCJ06256.1"/>
    <property type="molecule type" value="Genomic_DNA"/>
</dbReference>
<protein>
    <recommendedName>
        <fullName evidence="3">SbsC C-terminal domain-containing protein</fullName>
    </recommendedName>
</protein>
<evidence type="ECO:0000313" key="4">
    <source>
        <dbReference type="EMBL" id="TCJ06256.1"/>
    </source>
</evidence>
<dbReference type="Proteomes" id="UP000293846">
    <property type="component" value="Unassembled WGS sequence"/>
</dbReference>
<organism evidence="4 5">
    <name type="scientific">Cytobacillus praedii</name>
    <dbReference type="NCBI Taxonomy" id="1742358"/>
    <lineage>
        <taxon>Bacteria</taxon>
        <taxon>Bacillati</taxon>
        <taxon>Bacillota</taxon>
        <taxon>Bacilli</taxon>
        <taxon>Bacillales</taxon>
        <taxon>Bacillaceae</taxon>
        <taxon>Cytobacillus</taxon>
    </lineage>
</organism>
<name>A0A4R1B0G5_9BACI</name>
<feature type="domain" description="SbsC C-terminal" evidence="3">
    <location>
        <begin position="50"/>
        <end position="178"/>
    </location>
</feature>
<sequence>MKKKAIKIAASTAVAASAFVAAAPANKADAAVNVDQLVKSAEASAKVLQWSISTEGTANFVDRPYAQYNAAKKTNAAAKAAIAKLSTSEKVVYEARLLDSDIQIKRAQAYIDALTSGEKIRDKQAALDKAIKAADLKSVQSSYHVLTAEIRKQAELLYRVYGQSTRDGILKEFKAPAESLYRSVINEVTVLDHTNLVDKYTKEKNYDKATEHLAKAEEALKSVKLFKTDLTKNVNDAAAALPLDVTSIARIDSNTIQVKFTKAVDNVVATGDFVFDNGLVVTQAVLSSDKKSVTLTTNTISADKTYTLTYRGKEVAVKLVVPKNPSDPNFVVDAKDVARLELKNTRLYTVDVKDANGRTYTGDINIQLFSKDNYTGTPAAGNAFISNIDGVNQAVDTGYTAKKVNVGPDGKVVFVVTGAGTATNAVYPLITRLDDNKEIKAGGTVFHEVATTDVYAFTGANNFKANDLDYIDTTNKFVVAGSDAKKLKYDENDTFVIEGKIVSLADFAKALSDGDEFTVDYKDEKSAVSVWNITADADHNSISVDKFTKAFTVDSSLVALTGKGQPGSKIYIYESADNTFNQGADNLVSGPVTVNSNGTWTTNVSTLKRNASNQFIVLQVNSGETVASYEGLTDANDNVFYTAAINYGLFTAQVADAGASVANGIILNDANNNGLGINDTISFTFNNASFNHKFKDQTGTIVVDDTTGLKATLTVVVEDDDTLKITNISRHEKFNTASTEFVIDSAKNVTNQDGLSFKLSDKDPSGKETASNIITK</sequence>
<dbReference type="InterPro" id="IPR014755">
    <property type="entry name" value="Cu-Rt/internalin_Ig-like"/>
</dbReference>
<evidence type="ECO:0000313" key="5">
    <source>
        <dbReference type="Proteomes" id="UP000293846"/>
    </source>
</evidence>
<dbReference type="RefSeq" id="WP_131235619.1">
    <property type="nucleotide sequence ID" value="NZ_JARMQF010000003.1"/>
</dbReference>
<keyword evidence="5" id="KW-1185">Reference proteome</keyword>
<accession>A0A4R1B0G5</accession>
<dbReference type="Gene3D" id="2.60.40.1220">
    <property type="match status" value="1"/>
</dbReference>
<evidence type="ECO:0000256" key="2">
    <source>
        <dbReference type="SAM" id="SignalP"/>
    </source>
</evidence>
<evidence type="ECO:0000259" key="3">
    <source>
        <dbReference type="Pfam" id="PF18058"/>
    </source>
</evidence>
<dbReference type="OrthoDB" id="2079983at2"/>
<keyword evidence="1 2" id="KW-0732">Signal</keyword>
<reference evidence="4 5" key="1">
    <citation type="submission" date="2019-03" db="EMBL/GenBank/DDBJ databases">
        <authorList>
            <person name="Jensen L."/>
            <person name="Storgaard J."/>
            <person name="Sulaj E."/>
            <person name="Schramm A."/>
            <person name="Marshall I.P.G."/>
        </authorList>
    </citation>
    <scope>NUCLEOTIDE SEQUENCE [LARGE SCALE GENOMIC DNA]</scope>
    <source>
        <strain evidence="4 5">2017H2G3</strain>
    </source>
</reference>
<evidence type="ECO:0000256" key="1">
    <source>
        <dbReference type="ARBA" id="ARBA00022729"/>
    </source>
</evidence>
<dbReference type="Gene3D" id="1.20.58.780">
    <property type="match status" value="1"/>
</dbReference>
<dbReference type="AlphaFoldDB" id="A0A4R1B0G5"/>